<dbReference type="InterPro" id="IPR014721">
    <property type="entry name" value="Ribsml_uS5_D2-typ_fold_subgr"/>
</dbReference>
<dbReference type="InterPro" id="IPR000851">
    <property type="entry name" value="Ribosomal_uS5"/>
</dbReference>
<dbReference type="FunFam" id="3.30.230.10:FF:000002">
    <property type="entry name" value="30S ribosomal protein S5"/>
    <property type="match status" value="1"/>
</dbReference>
<comment type="caution">
    <text evidence="8">The sequence shown here is derived from an EMBL/GenBank/DDBJ whole genome shotgun (WGS) entry which is preliminary data.</text>
</comment>
<protein>
    <recommendedName>
        <fullName evidence="7">S5 DRBM domain-containing protein</fullName>
    </recommendedName>
</protein>
<dbReference type="PROSITE" id="PS50881">
    <property type="entry name" value="S5_DSRBD"/>
    <property type="match status" value="1"/>
</dbReference>
<dbReference type="Pfam" id="PF00333">
    <property type="entry name" value="Ribosomal_S5"/>
    <property type="match status" value="1"/>
</dbReference>
<dbReference type="GO" id="GO:0006412">
    <property type="term" value="P:translation"/>
    <property type="evidence" value="ECO:0007669"/>
    <property type="project" value="InterPro"/>
</dbReference>
<name>A0AAW1RVG7_9CHLO</name>
<dbReference type="SUPFAM" id="SSF54768">
    <property type="entry name" value="dsRNA-binding domain-like"/>
    <property type="match status" value="1"/>
</dbReference>
<evidence type="ECO:0000256" key="5">
    <source>
        <dbReference type="RuleBase" id="RU003823"/>
    </source>
</evidence>
<dbReference type="InterPro" id="IPR013810">
    <property type="entry name" value="Ribosomal_uS5_N"/>
</dbReference>
<dbReference type="InterPro" id="IPR020568">
    <property type="entry name" value="Ribosomal_Su5_D2-typ_SF"/>
</dbReference>
<keyword evidence="3 4" id="KW-0687">Ribonucleoprotein</keyword>
<feature type="compositionally biased region" description="Acidic residues" evidence="6">
    <location>
        <begin position="443"/>
        <end position="454"/>
    </location>
</feature>
<evidence type="ECO:0000256" key="1">
    <source>
        <dbReference type="ARBA" id="ARBA00008945"/>
    </source>
</evidence>
<feature type="compositionally biased region" description="Low complexity" evidence="6">
    <location>
        <begin position="459"/>
        <end position="468"/>
    </location>
</feature>
<evidence type="ECO:0000256" key="2">
    <source>
        <dbReference type="ARBA" id="ARBA00022980"/>
    </source>
</evidence>
<keyword evidence="9" id="KW-1185">Reference proteome</keyword>
<dbReference type="PANTHER" id="PTHR48277">
    <property type="entry name" value="MITOCHONDRIAL RIBOSOMAL PROTEIN S5"/>
    <property type="match status" value="1"/>
</dbReference>
<feature type="compositionally biased region" description="Acidic residues" evidence="6">
    <location>
        <begin position="30"/>
        <end position="62"/>
    </location>
</feature>
<evidence type="ECO:0000256" key="4">
    <source>
        <dbReference type="PROSITE-ProRule" id="PRU00268"/>
    </source>
</evidence>
<gene>
    <name evidence="8" type="ORF">WJX81_002759</name>
</gene>
<reference evidence="8 9" key="1">
    <citation type="journal article" date="2024" name="Nat. Commun.">
        <title>Phylogenomics reveals the evolutionary origins of lichenization in chlorophyte algae.</title>
        <authorList>
            <person name="Puginier C."/>
            <person name="Libourel C."/>
            <person name="Otte J."/>
            <person name="Skaloud P."/>
            <person name="Haon M."/>
            <person name="Grisel S."/>
            <person name="Petersen M."/>
            <person name="Berrin J.G."/>
            <person name="Delaux P.M."/>
            <person name="Dal Grande F."/>
            <person name="Keller J."/>
        </authorList>
    </citation>
    <scope>NUCLEOTIDE SEQUENCE [LARGE SCALE GENOMIC DNA]</scope>
    <source>
        <strain evidence="8 9">SAG 245.80</strain>
    </source>
</reference>
<evidence type="ECO:0000256" key="6">
    <source>
        <dbReference type="SAM" id="MobiDB-lite"/>
    </source>
</evidence>
<dbReference type="GO" id="GO:0003723">
    <property type="term" value="F:RNA binding"/>
    <property type="evidence" value="ECO:0007669"/>
    <property type="project" value="InterPro"/>
</dbReference>
<accession>A0AAW1RVG7</accession>
<organism evidence="8 9">
    <name type="scientific">Elliptochloris bilobata</name>
    <dbReference type="NCBI Taxonomy" id="381761"/>
    <lineage>
        <taxon>Eukaryota</taxon>
        <taxon>Viridiplantae</taxon>
        <taxon>Chlorophyta</taxon>
        <taxon>core chlorophytes</taxon>
        <taxon>Trebouxiophyceae</taxon>
        <taxon>Trebouxiophyceae incertae sedis</taxon>
        <taxon>Elliptochloris clade</taxon>
        <taxon>Elliptochloris</taxon>
    </lineage>
</organism>
<dbReference type="SUPFAM" id="SSF54211">
    <property type="entry name" value="Ribosomal protein S5 domain 2-like"/>
    <property type="match status" value="1"/>
</dbReference>
<evidence type="ECO:0000313" key="8">
    <source>
        <dbReference type="EMBL" id="KAK9837101.1"/>
    </source>
</evidence>
<dbReference type="Pfam" id="PF03719">
    <property type="entry name" value="Ribosomal_S5_C"/>
    <property type="match status" value="1"/>
</dbReference>
<evidence type="ECO:0000256" key="3">
    <source>
        <dbReference type="ARBA" id="ARBA00023274"/>
    </source>
</evidence>
<sequence length="468" mass="51186">MPLQPYGADNPDRTDAPDGEDYRGIQGDPSDWEDREDLDEGEYAEGGEDALEPLSAEEEDGAASDAEAQDVGGDGSISGGSDDEAAEDTEDDDDMAVLPTDLAKTAAQLKRDWLAENRPRWPERVGKGTKWDIGDVWQLAPPRPKELLERERILDLPRALIINEIAKGLKGPSLDQKLKPDKHAATLMDKDEKEYFEAMADFHEEFDMQVIDVNVTNKGTRTGGIQSFTAMVVVGNYAGVLGLGVGRAKDMATSLVKAHEKAMQNFFYVPRYRGATLNQEVKYKYGGVLIKAWPLASGSGIRASKVMSGIARLAGLSDVGIKVHGSRCIRNAVKAVIRAFESQKTMKQVMDELQPPELGDQVPALRITELAANHFRSQDARLPTTGGSWFHAPKQVGKRRKRPAPPPPAAWKPAPGVCASEVWDDEDFDDLAALENDMIELYEEWDRPDDEEDSGAAGGARAEAQQAS</sequence>
<dbReference type="GO" id="GO:0003735">
    <property type="term" value="F:structural constituent of ribosome"/>
    <property type="evidence" value="ECO:0007669"/>
    <property type="project" value="UniProtKB-UniRule"/>
</dbReference>
<dbReference type="Gene3D" id="3.30.230.10">
    <property type="match status" value="1"/>
</dbReference>
<proteinExistence type="inferred from homology"/>
<feature type="region of interest" description="Disordered" evidence="6">
    <location>
        <begin position="1"/>
        <end position="95"/>
    </location>
</feature>
<feature type="region of interest" description="Disordered" evidence="6">
    <location>
        <begin position="382"/>
        <end position="416"/>
    </location>
</feature>
<feature type="compositionally biased region" description="Basic and acidic residues" evidence="6">
    <location>
        <begin position="10"/>
        <end position="23"/>
    </location>
</feature>
<dbReference type="InterPro" id="IPR005324">
    <property type="entry name" value="Ribosomal_uS5_C"/>
</dbReference>
<dbReference type="GO" id="GO:0005840">
    <property type="term" value="C:ribosome"/>
    <property type="evidence" value="ECO:0007669"/>
    <property type="project" value="UniProtKB-KW"/>
</dbReference>
<dbReference type="Gene3D" id="3.30.160.20">
    <property type="match status" value="1"/>
</dbReference>
<feature type="domain" description="S5 DRBM" evidence="7">
    <location>
        <begin position="206"/>
        <end position="269"/>
    </location>
</feature>
<feature type="region of interest" description="Disordered" evidence="6">
    <location>
        <begin position="443"/>
        <end position="468"/>
    </location>
</feature>
<dbReference type="Proteomes" id="UP001445335">
    <property type="component" value="Unassembled WGS sequence"/>
</dbReference>
<dbReference type="EMBL" id="JALJOU010000023">
    <property type="protein sequence ID" value="KAK9837101.1"/>
    <property type="molecule type" value="Genomic_DNA"/>
</dbReference>
<dbReference type="AlphaFoldDB" id="A0AAW1RVG7"/>
<comment type="similarity">
    <text evidence="1 5">Belongs to the universal ribosomal protein uS5 family.</text>
</comment>
<dbReference type="PANTHER" id="PTHR48277:SF1">
    <property type="entry name" value="MITOCHONDRIAL RIBOSOMAL PROTEIN S5"/>
    <property type="match status" value="1"/>
</dbReference>
<evidence type="ECO:0000259" key="7">
    <source>
        <dbReference type="PROSITE" id="PS50881"/>
    </source>
</evidence>
<evidence type="ECO:0000313" key="9">
    <source>
        <dbReference type="Proteomes" id="UP001445335"/>
    </source>
</evidence>
<dbReference type="GO" id="GO:1990904">
    <property type="term" value="C:ribonucleoprotein complex"/>
    <property type="evidence" value="ECO:0007669"/>
    <property type="project" value="UniProtKB-UniRule"/>
</dbReference>
<keyword evidence="2 4" id="KW-0689">Ribosomal protein</keyword>
<dbReference type="GO" id="GO:0005737">
    <property type="term" value="C:cytoplasm"/>
    <property type="evidence" value="ECO:0007669"/>
    <property type="project" value="UniProtKB-ARBA"/>
</dbReference>
<feature type="compositionally biased region" description="Acidic residues" evidence="6">
    <location>
        <begin position="81"/>
        <end position="95"/>
    </location>
</feature>